<feature type="chain" id="PRO_5011792373" evidence="3">
    <location>
        <begin position="39"/>
        <end position="490"/>
    </location>
</feature>
<name>A0A1G6RYV0_9PSEU</name>
<reference evidence="5" key="1">
    <citation type="submission" date="2016-10" db="EMBL/GenBank/DDBJ databases">
        <authorList>
            <person name="Varghese N."/>
            <person name="Submissions S."/>
        </authorList>
    </citation>
    <scope>NUCLEOTIDE SEQUENCE [LARGE SCALE GENOMIC DNA]</scope>
    <source>
        <strain evidence="5">IBRC-M 10403</strain>
    </source>
</reference>
<dbReference type="Proteomes" id="UP000199501">
    <property type="component" value="Unassembled WGS sequence"/>
</dbReference>
<proteinExistence type="predicted"/>
<sequence length="490" mass="49969">MTISVPSLGSVPVVRSGARLIAVLVLALTLAMPSTAHADGGPIGADLHIAQTLGDRELTVVVRRADGAPAPVRVDVITHAGGPAGTLRLRLIPPGASPVSETTLALAADPGPHSATLRVDRFGAWELELSDGAHVARVPFTVPQRVTLAWESAAYGGFVAAGGFLLVALLLAARRSRLTLVPVAGVVVALSVALTAALLSPTIGVSTVEASRPAVNLAARPIGPAAAGQPVEVALRFTDSATGRVADDFLVHHNALVHLAVVSPGGHLAHLHPVRAAAGDYRVRFVPNEGGRHAMAAEVARLGGGVQLVRAAIEVTGPASAEPPAVLVGAEDGPGPRAPLESPAVRGGGSDVPGGSVSVGGPGADVPVGGGRTARVTVGAVRVGRPATLTVDFGGPADLQPWLGMRGHLIVLGPSPAETVWAHVHAMTPTTPGATGGQPDETVAAYDPRVEFTFTFPEPGRYRLWFQAERDYRVLTAPVMLDVPPAGEQR</sequence>
<keyword evidence="2" id="KW-0472">Membrane</keyword>
<gene>
    <name evidence="4" type="ORF">SAMN05216174_10778</name>
</gene>
<protein>
    <submittedName>
        <fullName evidence="4">Uncharacterized protein</fullName>
    </submittedName>
</protein>
<evidence type="ECO:0000256" key="3">
    <source>
        <dbReference type="SAM" id="SignalP"/>
    </source>
</evidence>
<organism evidence="4 5">
    <name type="scientific">Actinokineospora iranica</name>
    <dbReference type="NCBI Taxonomy" id="1271860"/>
    <lineage>
        <taxon>Bacteria</taxon>
        <taxon>Bacillati</taxon>
        <taxon>Actinomycetota</taxon>
        <taxon>Actinomycetes</taxon>
        <taxon>Pseudonocardiales</taxon>
        <taxon>Pseudonocardiaceae</taxon>
        <taxon>Actinokineospora</taxon>
    </lineage>
</organism>
<dbReference type="AlphaFoldDB" id="A0A1G6RYV0"/>
<accession>A0A1G6RYV0</accession>
<keyword evidence="3" id="KW-0732">Signal</keyword>
<dbReference type="RefSeq" id="WP_228771670.1">
    <property type="nucleotide sequence ID" value="NZ_FMZZ01000007.1"/>
</dbReference>
<evidence type="ECO:0000256" key="1">
    <source>
        <dbReference type="SAM" id="MobiDB-lite"/>
    </source>
</evidence>
<evidence type="ECO:0000313" key="4">
    <source>
        <dbReference type="EMBL" id="SDD09135.1"/>
    </source>
</evidence>
<evidence type="ECO:0000256" key="2">
    <source>
        <dbReference type="SAM" id="Phobius"/>
    </source>
</evidence>
<keyword evidence="2" id="KW-0812">Transmembrane</keyword>
<feature type="signal peptide" evidence="3">
    <location>
        <begin position="1"/>
        <end position="38"/>
    </location>
</feature>
<dbReference type="EMBL" id="FMZZ01000007">
    <property type="protein sequence ID" value="SDD09135.1"/>
    <property type="molecule type" value="Genomic_DNA"/>
</dbReference>
<dbReference type="STRING" id="1271860.SAMN05216174_10778"/>
<feature type="transmembrane region" description="Helical" evidence="2">
    <location>
        <begin position="180"/>
        <end position="199"/>
    </location>
</feature>
<feature type="transmembrane region" description="Helical" evidence="2">
    <location>
        <begin position="153"/>
        <end position="173"/>
    </location>
</feature>
<keyword evidence="2" id="KW-1133">Transmembrane helix</keyword>
<feature type="compositionally biased region" description="Gly residues" evidence="1">
    <location>
        <begin position="346"/>
        <end position="370"/>
    </location>
</feature>
<keyword evidence="5" id="KW-1185">Reference proteome</keyword>
<feature type="region of interest" description="Disordered" evidence="1">
    <location>
        <begin position="332"/>
        <end position="370"/>
    </location>
</feature>
<evidence type="ECO:0000313" key="5">
    <source>
        <dbReference type="Proteomes" id="UP000199501"/>
    </source>
</evidence>